<sequence length="159" mass="18863">MNNTLNDFFNGLNDDDKEIYSEIADFAYELGYKPKRARTKDINYVFTNNKTKIHLLKFSYTDGQPKLKLKYFATDNYSEFFHEAIKNTIEEFNFKYTGCYKCGRCKDKPLGYIYEYPDGKKYFRCGRELICLPPLTQNEVPEILKLLKTQHGYHLLNNE</sequence>
<organism evidence="1 2">
    <name type="scientific">Vallitalea guaymasensis</name>
    <dbReference type="NCBI Taxonomy" id="1185412"/>
    <lineage>
        <taxon>Bacteria</taxon>
        <taxon>Bacillati</taxon>
        <taxon>Bacillota</taxon>
        <taxon>Clostridia</taxon>
        <taxon>Lachnospirales</taxon>
        <taxon>Vallitaleaceae</taxon>
        <taxon>Vallitalea</taxon>
    </lineage>
</organism>
<dbReference type="Proteomes" id="UP000677305">
    <property type="component" value="Chromosome"/>
</dbReference>
<dbReference type="KEGG" id="vgu:HYG85_01455"/>
<reference evidence="1 2" key="1">
    <citation type="submission" date="2020-07" db="EMBL/GenBank/DDBJ databases">
        <title>Vallitalea guaymasensis genome.</title>
        <authorList>
            <person name="Postec A."/>
        </authorList>
    </citation>
    <scope>NUCLEOTIDE SEQUENCE [LARGE SCALE GENOMIC DNA]</scope>
    <source>
        <strain evidence="1 2">Ra1766G1</strain>
    </source>
</reference>
<protein>
    <submittedName>
        <fullName evidence="1">Uncharacterized protein</fullName>
    </submittedName>
</protein>
<accession>A0A8J8M768</accession>
<gene>
    <name evidence="1" type="ORF">HYG85_01455</name>
</gene>
<evidence type="ECO:0000313" key="1">
    <source>
        <dbReference type="EMBL" id="QUH27649.1"/>
    </source>
</evidence>
<dbReference type="AlphaFoldDB" id="A0A8J8M768"/>
<keyword evidence="2" id="KW-1185">Reference proteome</keyword>
<dbReference type="EMBL" id="CP058561">
    <property type="protein sequence ID" value="QUH27649.1"/>
    <property type="molecule type" value="Genomic_DNA"/>
</dbReference>
<proteinExistence type="predicted"/>
<dbReference type="RefSeq" id="WP_212691975.1">
    <property type="nucleotide sequence ID" value="NZ_CP058561.1"/>
</dbReference>
<name>A0A8J8M768_9FIRM</name>
<evidence type="ECO:0000313" key="2">
    <source>
        <dbReference type="Proteomes" id="UP000677305"/>
    </source>
</evidence>